<gene>
    <name evidence="3" type="ORF">DIZ79_15565</name>
</gene>
<dbReference type="PANTHER" id="PTHR42783">
    <property type="entry name" value="GLUTAMATE SYNTHASE [NADPH] SMALL CHAIN"/>
    <property type="match status" value="1"/>
</dbReference>
<evidence type="ECO:0000313" key="4">
    <source>
        <dbReference type="Proteomes" id="UP000255508"/>
    </source>
</evidence>
<reference evidence="3 4" key="1">
    <citation type="journal article" date="2018" name="ISME J.">
        <title>Endosymbiont genomes yield clues of tubeworm success.</title>
        <authorList>
            <person name="Li Y."/>
            <person name="Liles M.R."/>
            <person name="Halanych K.M."/>
        </authorList>
    </citation>
    <scope>NUCLEOTIDE SEQUENCE [LARGE SCALE GENOMIC DNA]</scope>
    <source>
        <strain evidence="3">A1422</strain>
    </source>
</reference>
<evidence type="ECO:0000256" key="1">
    <source>
        <dbReference type="SAM" id="MobiDB-lite"/>
    </source>
</evidence>
<organism evidence="3 4">
    <name type="scientific">endosymbiont of Lamellibrachia luymesi</name>
    <dbReference type="NCBI Taxonomy" id="2200907"/>
    <lineage>
        <taxon>Bacteria</taxon>
        <taxon>Pseudomonadati</taxon>
        <taxon>Pseudomonadota</taxon>
        <taxon>Gammaproteobacteria</taxon>
        <taxon>sulfur-oxidizing symbionts</taxon>
    </lineage>
</organism>
<dbReference type="PANTHER" id="PTHR42783:SF3">
    <property type="entry name" value="GLUTAMATE SYNTHASE [NADPH] SMALL CHAIN-RELATED"/>
    <property type="match status" value="1"/>
</dbReference>
<comment type="caution">
    <text evidence="3">The sequence shown here is derived from an EMBL/GenBank/DDBJ whole genome shotgun (WGS) entry which is preliminary data.</text>
</comment>
<dbReference type="Gene3D" id="3.50.50.60">
    <property type="entry name" value="FAD/NAD(P)-binding domain"/>
    <property type="match status" value="2"/>
</dbReference>
<dbReference type="EMBL" id="QFXD01000275">
    <property type="protein sequence ID" value="RDH87275.1"/>
    <property type="molecule type" value="Genomic_DNA"/>
</dbReference>
<accession>A0A370DQK7</accession>
<feature type="domain" description="FAD/NAD(P)-binding" evidence="2">
    <location>
        <begin position="75"/>
        <end position="171"/>
    </location>
</feature>
<dbReference type="InterPro" id="IPR036188">
    <property type="entry name" value="FAD/NAD-bd_sf"/>
</dbReference>
<dbReference type="InterPro" id="IPR023753">
    <property type="entry name" value="FAD/NAD-binding_dom"/>
</dbReference>
<dbReference type="SUPFAM" id="SSF51971">
    <property type="entry name" value="Nucleotide-binding domain"/>
    <property type="match status" value="1"/>
</dbReference>
<evidence type="ECO:0000313" key="3">
    <source>
        <dbReference type="EMBL" id="RDH87275.1"/>
    </source>
</evidence>
<protein>
    <recommendedName>
        <fullName evidence="2">FAD/NAD(P)-binding domain-containing protein</fullName>
    </recommendedName>
</protein>
<feature type="region of interest" description="Disordered" evidence="1">
    <location>
        <begin position="183"/>
        <end position="214"/>
    </location>
</feature>
<dbReference type="Pfam" id="PF07992">
    <property type="entry name" value="Pyr_redox_2"/>
    <property type="match status" value="1"/>
</dbReference>
<proteinExistence type="predicted"/>
<name>A0A370DQK7_9GAMM</name>
<sequence length="242" mass="26337">MSANFQDGKNFSETSVTIYDRSKKIGGLLQTGVPNFKLDKTLLARRQTLLEQVGIRFTLRLSVDDVMLSRLLEQNDAIFLGLGAQTPRSIGLPGEILSGVEQALGWLKRINAGERESLAGQRVLVIGGGDTAMDCARAALRLGAEVSIAYRGPEECLRASPKEITLAQEERARFLLEHQPRQITRSVGAAPPPRNSLGPATGNRREDAAPTTVEFETPEGIQKIKSGRVAITRLVPIWPSTP</sequence>
<dbReference type="Proteomes" id="UP000255508">
    <property type="component" value="Unassembled WGS sequence"/>
</dbReference>
<dbReference type="AlphaFoldDB" id="A0A370DQK7"/>
<dbReference type="PRINTS" id="PR00419">
    <property type="entry name" value="ADXRDTASE"/>
</dbReference>
<dbReference type="GO" id="GO:0016491">
    <property type="term" value="F:oxidoreductase activity"/>
    <property type="evidence" value="ECO:0007669"/>
    <property type="project" value="InterPro"/>
</dbReference>
<evidence type="ECO:0000259" key="2">
    <source>
        <dbReference type="Pfam" id="PF07992"/>
    </source>
</evidence>